<evidence type="ECO:0000256" key="3">
    <source>
        <dbReference type="ARBA" id="ARBA00023082"/>
    </source>
</evidence>
<dbReference type="InterPro" id="IPR039425">
    <property type="entry name" value="RNA_pol_sigma-70-like"/>
</dbReference>
<dbReference type="InterPro" id="IPR013325">
    <property type="entry name" value="RNA_pol_sigma_r2"/>
</dbReference>
<evidence type="ECO:0000259" key="7">
    <source>
        <dbReference type="Pfam" id="PF08281"/>
    </source>
</evidence>
<dbReference type="InterPro" id="IPR007627">
    <property type="entry name" value="RNA_pol_sigma70_r2"/>
</dbReference>
<proteinExistence type="inferred from homology"/>
<name>A0A6F8T8M8_9GAMM</name>
<dbReference type="Gene3D" id="1.10.10.10">
    <property type="entry name" value="Winged helix-like DNA-binding domain superfamily/Winged helix DNA-binding domain"/>
    <property type="match status" value="1"/>
</dbReference>
<dbReference type="Pfam" id="PF08281">
    <property type="entry name" value="Sigma70_r4_2"/>
    <property type="match status" value="1"/>
</dbReference>
<reference evidence="8" key="1">
    <citation type="journal article" date="2020" name="Microbiol. Resour. Announc.">
        <title>Complete Genome Sequence of Novel Psychrotolerant Legionella Strain TUM19329, Isolated from Antarctic Lake Sediment.</title>
        <authorList>
            <person name="Shimada S."/>
            <person name="Nakai R."/>
            <person name="Aoki K."/>
            <person name="Shimoeda N."/>
            <person name="Ohno G."/>
            <person name="Miyazaki Y."/>
            <person name="Kudoh S."/>
            <person name="Imura S."/>
            <person name="Watanabe K."/>
            <person name="Ishii Y."/>
            <person name="Tateda K."/>
        </authorList>
    </citation>
    <scope>NUCLEOTIDE SEQUENCE [LARGE SCALE GENOMIC DNA]</scope>
    <source>
        <strain evidence="8">TUM19329</strain>
    </source>
</reference>
<evidence type="ECO:0000256" key="5">
    <source>
        <dbReference type="ARBA" id="ARBA00023163"/>
    </source>
</evidence>
<keyword evidence="9" id="KW-1185">Reference proteome</keyword>
<dbReference type="GO" id="GO:0016987">
    <property type="term" value="F:sigma factor activity"/>
    <property type="evidence" value="ECO:0007669"/>
    <property type="project" value="UniProtKB-KW"/>
</dbReference>
<sequence>MDVIIQSALNGDEESFNALIQTYTPSLKATLRSIVNEATAADIIQETWLSVYTHPGDFKQQSHFKTWFYRISINKAKTHFKSAWIQKITPESDSLYEQFENKNSSRKVPELWGMESHESLLDQEELAVFIQANIEHLPQQQRMVFFLHDIEQLSSKDICSRLSLSQLNAFSLLH</sequence>
<dbReference type="KEGG" id="lant:TUM19329_28710"/>
<dbReference type="PANTHER" id="PTHR43133">
    <property type="entry name" value="RNA POLYMERASE ECF-TYPE SIGMA FACTO"/>
    <property type="match status" value="1"/>
</dbReference>
<accession>A0A6F8T8M8</accession>
<protein>
    <recommendedName>
        <fullName evidence="10">RNA polymerase sigma factor</fullName>
    </recommendedName>
</protein>
<dbReference type="NCBIfam" id="TIGR02937">
    <property type="entry name" value="sigma70-ECF"/>
    <property type="match status" value="1"/>
</dbReference>
<comment type="similarity">
    <text evidence="1">Belongs to the sigma-70 factor family. ECF subfamily.</text>
</comment>
<dbReference type="Pfam" id="PF04542">
    <property type="entry name" value="Sigma70_r2"/>
    <property type="match status" value="1"/>
</dbReference>
<dbReference type="SUPFAM" id="SSF88946">
    <property type="entry name" value="Sigma2 domain of RNA polymerase sigma factors"/>
    <property type="match status" value="1"/>
</dbReference>
<feature type="domain" description="RNA polymerase sigma-70 region 2" evidence="6">
    <location>
        <begin position="19"/>
        <end position="84"/>
    </location>
</feature>
<keyword evidence="5" id="KW-0804">Transcription</keyword>
<evidence type="ECO:0000256" key="4">
    <source>
        <dbReference type="ARBA" id="ARBA00023125"/>
    </source>
</evidence>
<dbReference type="InterPro" id="IPR036388">
    <property type="entry name" value="WH-like_DNA-bd_sf"/>
</dbReference>
<evidence type="ECO:0000256" key="2">
    <source>
        <dbReference type="ARBA" id="ARBA00023015"/>
    </source>
</evidence>
<dbReference type="Gene3D" id="1.10.1740.10">
    <property type="match status" value="1"/>
</dbReference>
<evidence type="ECO:0000259" key="6">
    <source>
        <dbReference type="Pfam" id="PF04542"/>
    </source>
</evidence>
<dbReference type="InterPro" id="IPR013249">
    <property type="entry name" value="RNA_pol_sigma70_r4_t2"/>
</dbReference>
<evidence type="ECO:0000256" key="1">
    <source>
        <dbReference type="ARBA" id="ARBA00010641"/>
    </source>
</evidence>
<dbReference type="GO" id="GO:0003677">
    <property type="term" value="F:DNA binding"/>
    <property type="evidence" value="ECO:0007669"/>
    <property type="project" value="UniProtKB-KW"/>
</dbReference>
<dbReference type="EMBL" id="AP022839">
    <property type="protein sequence ID" value="BCA96510.1"/>
    <property type="molecule type" value="Genomic_DNA"/>
</dbReference>
<dbReference type="InterPro" id="IPR014284">
    <property type="entry name" value="RNA_pol_sigma-70_dom"/>
</dbReference>
<keyword evidence="2" id="KW-0805">Transcription regulation</keyword>
<evidence type="ECO:0008006" key="10">
    <source>
        <dbReference type="Google" id="ProtNLM"/>
    </source>
</evidence>
<organism evidence="8 9">
    <name type="scientific">Legionella antarctica</name>
    <dbReference type="NCBI Taxonomy" id="2708020"/>
    <lineage>
        <taxon>Bacteria</taxon>
        <taxon>Pseudomonadati</taxon>
        <taxon>Pseudomonadota</taxon>
        <taxon>Gammaproteobacteria</taxon>
        <taxon>Legionellales</taxon>
        <taxon>Legionellaceae</taxon>
        <taxon>Legionella</taxon>
    </lineage>
</organism>
<evidence type="ECO:0000313" key="9">
    <source>
        <dbReference type="Proteomes" id="UP000502894"/>
    </source>
</evidence>
<dbReference type="PANTHER" id="PTHR43133:SF8">
    <property type="entry name" value="RNA POLYMERASE SIGMA FACTOR HI_1459-RELATED"/>
    <property type="match status" value="1"/>
</dbReference>
<dbReference type="GO" id="GO:0006352">
    <property type="term" value="P:DNA-templated transcription initiation"/>
    <property type="evidence" value="ECO:0007669"/>
    <property type="project" value="InterPro"/>
</dbReference>
<evidence type="ECO:0000313" key="8">
    <source>
        <dbReference type="EMBL" id="BCA96510.1"/>
    </source>
</evidence>
<dbReference type="Proteomes" id="UP000502894">
    <property type="component" value="Chromosome"/>
</dbReference>
<gene>
    <name evidence="8" type="ORF">TUM19329_28710</name>
</gene>
<keyword evidence="3" id="KW-0731">Sigma factor</keyword>
<dbReference type="RefSeq" id="WP_173237811.1">
    <property type="nucleotide sequence ID" value="NZ_AP022839.1"/>
</dbReference>
<feature type="domain" description="RNA polymerase sigma factor 70 region 4 type 2" evidence="7">
    <location>
        <begin position="134"/>
        <end position="166"/>
    </location>
</feature>
<dbReference type="AlphaFoldDB" id="A0A6F8T8M8"/>
<dbReference type="InterPro" id="IPR013324">
    <property type="entry name" value="RNA_pol_sigma_r3/r4-like"/>
</dbReference>
<dbReference type="SUPFAM" id="SSF88659">
    <property type="entry name" value="Sigma3 and sigma4 domains of RNA polymerase sigma factors"/>
    <property type="match status" value="1"/>
</dbReference>
<keyword evidence="4" id="KW-0238">DNA-binding</keyword>